<feature type="compositionally biased region" description="Polar residues" evidence="2">
    <location>
        <begin position="1028"/>
        <end position="1037"/>
    </location>
</feature>
<evidence type="ECO:0000256" key="2">
    <source>
        <dbReference type="SAM" id="MobiDB-lite"/>
    </source>
</evidence>
<evidence type="ECO:0000313" key="4">
    <source>
        <dbReference type="EMBL" id="CAE7524182.1"/>
    </source>
</evidence>
<keyword evidence="1" id="KW-0175">Coiled coil</keyword>
<organism evidence="4 5">
    <name type="scientific">Symbiodinium natans</name>
    <dbReference type="NCBI Taxonomy" id="878477"/>
    <lineage>
        <taxon>Eukaryota</taxon>
        <taxon>Sar</taxon>
        <taxon>Alveolata</taxon>
        <taxon>Dinophyceae</taxon>
        <taxon>Suessiales</taxon>
        <taxon>Symbiodiniaceae</taxon>
        <taxon>Symbiodinium</taxon>
    </lineage>
</organism>
<evidence type="ECO:0000313" key="5">
    <source>
        <dbReference type="Proteomes" id="UP000604046"/>
    </source>
</evidence>
<feature type="region of interest" description="Disordered" evidence="2">
    <location>
        <begin position="1"/>
        <end position="185"/>
    </location>
</feature>
<keyword evidence="3" id="KW-0812">Transmembrane</keyword>
<feature type="coiled-coil region" evidence="1">
    <location>
        <begin position="945"/>
        <end position="979"/>
    </location>
</feature>
<dbReference type="Proteomes" id="UP000604046">
    <property type="component" value="Unassembled WGS sequence"/>
</dbReference>
<feature type="compositionally biased region" description="Basic and acidic residues" evidence="2">
    <location>
        <begin position="1010"/>
        <end position="1022"/>
    </location>
</feature>
<protein>
    <recommendedName>
        <fullName evidence="6">Ion transport domain-containing protein</fullName>
    </recommendedName>
</protein>
<feature type="region of interest" description="Disordered" evidence="2">
    <location>
        <begin position="1010"/>
        <end position="1037"/>
    </location>
</feature>
<keyword evidence="3" id="KW-1133">Transmembrane helix</keyword>
<sequence length="1037" mass="114781">MVQPSDDAQDGDVPISISDVLVPRLAETEPETSKEPSPSKPPKKSRKTAPKAVRTPIRACFLQEEAQGRGTAIVKEDKCQEARSSKSKADTLLTEASEDLRAEDTEAASAGWDRSNVASHTDPQDKAAKGPAAEADTASHTADLPGKDESGPTAEAGADGSAHGNADSRTDPQPTEAKAQQAKDMKMVRVQIVSVDSGGAKGTAASDADVATTAEAVAPHADSQAKATAAKNAEVSSEVLAAAYETWLQDVDVEGRCLTDEAAERLNLGGSSEVKVRRGTEVAAGRYYIEDTSGKGSLFNREVDIDPEVDLEPVAEATAREKRIKRLLVALLRGEGAHFTVMVGGLLKEVEECRSERLRERMRTILGSYDCEARRAQKALLKLNDPQQKSKRTSLLKSADKETERSDIDSFNLKFQNMLYAPEVQTSLRKMRIPAPLACEPMVLAAVAETANEETLATDAVEALTAAAWLQLRAGTALDSFLCMVALACLCLVTWRCRYGDMEIQPALWTVTVIQGKEAIEWLAQVWSFVWFRVSQYMGWQQGVQEGQKEEHIGGKLRPVECEVDTPAPSLETVADLVFLVTGYAAIFVQMDRCGDRELDQLFLPWFCAMYWLRLGYSLRGERWLGPYLLPILSAVRDTGAFFFVTSVCVAASTHAYVILNARGDDPFPVYAAFTHTVRLAIFGDFDMFEYQGQDPTYTYAENGTENGTGAWEPNDPDPRELGTLTYMYLQLCFFCTGVGVAVLLMNLLIGILGQNYEIHQDRAQVLFVQARARMLLEQQRRPWVRMANWLHRMVMDLRPGHQENCGCSDMQSRPFLSPCWLGEKALIFLWPIMQPLHPRDSKDISYHQQNIFQRSMQRALEQPIKNALCRRLVIPVMFLFLLPASLVSLLSLLVFAVSCLLLKMIGGQVKGLRYFINLSIFGLFGDHFADECEIFALVRKEPGMDELRGMRSDLKEKMQSLEKQCKEQKEMLTEMLTKMESSNQHMCKKIDLLLAAQKFANHCGLKEGGSHDAKAASRPEEADGVAQGQSLRTTVA</sequence>
<reference evidence="4" key="1">
    <citation type="submission" date="2021-02" db="EMBL/GenBank/DDBJ databases">
        <authorList>
            <person name="Dougan E. K."/>
            <person name="Rhodes N."/>
            <person name="Thang M."/>
            <person name="Chan C."/>
        </authorList>
    </citation>
    <scope>NUCLEOTIDE SEQUENCE</scope>
</reference>
<evidence type="ECO:0000256" key="1">
    <source>
        <dbReference type="SAM" id="Coils"/>
    </source>
</evidence>
<gene>
    <name evidence="4" type="ORF">SNAT2548_LOCUS29340</name>
</gene>
<dbReference type="EMBL" id="CAJNDS010002553">
    <property type="protein sequence ID" value="CAE7524182.1"/>
    <property type="molecule type" value="Genomic_DNA"/>
</dbReference>
<dbReference type="AlphaFoldDB" id="A0A812TAK8"/>
<evidence type="ECO:0000256" key="3">
    <source>
        <dbReference type="SAM" id="Phobius"/>
    </source>
</evidence>
<evidence type="ECO:0008006" key="6">
    <source>
        <dbReference type="Google" id="ProtNLM"/>
    </source>
</evidence>
<keyword evidence="5" id="KW-1185">Reference proteome</keyword>
<comment type="caution">
    <text evidence="4">The sequence shown here is derived from an EMBL/GenBank/DDBJ whole genome shotgun (WGS) entry which is preliminary data.</text>
</comment>
<accession>A0A812TAK8</accession>
<proteinExistence type="predicted"/>
<feature type="transmembrane region" description="Helical" evidence="3">
    <location>
        <begin position="873"/>
        <end position="898"/>
    </location>
</feature>
<feature type="compositionally biased region" description="Basic and acidic residues" evidence="2">
    <location>
        <begin position="74"/>
        <end position="89"/>
    </location>
</feature>
<name>A0A812TAK8_9DINO</name>
<keyword evidence="3" id="KW-0472">Membrane</keyword>
<feature type="transmembrane region" description="Helical" evidence="3">
    <location>
        <begin position="728"/>
        <end position="753"/>
    </location>
</feature>